<dbReference type="AlphaFoldDB" id="A0A6L9UG55"/>
<protein>
    <recommendedName>
        <fullName evidence="3">DUF2218 domain-containing protein</fullName>
    </recommendedName>
</protein>
<evidence type="ECO:0008006" key="3">
    <source>
        <dbReference type="Google" id="ProtNLM"/>
    </source>
</evidence>
<sequence length="119" mass="12932">MHEYVADAVVAISHAQSAAEEIITQIRELCGSITTDEAERLLDFEDGHAVIETNGEHLLLRVCARDPLIFYGIRTLLEGSLSMLALTPAMPVEWLPVDGIPSPGIGVAKPHATQRTKCK</sequence>
<dbReference type="RefSeq" id="WP_163994937.1">
    <property type="nucleotide sequence ID" value="NZ_WUEY01000051.1"/>
</dbReference>
<organism evidence="1 2">
    <name type="scientific">Rhizobium lusitanum</name>
    <dbReference type="NCBI Taxonomy" id="293958"/>
    <lineage>
        <taxon>Bacteria</taxon>
        <taxon>Pseudomonadati</taxon>
        <taxon>Pseudomonadota</taxon>
        <taxon>Alphaproteobacteria</taxon>
        <taxon>Hyphomicrobiales</taxon>
        <taxon>Rhizobiaceae</taxon>
        <taxon>Rhizobium/Agrobacterium group</taxon>
        <taxon>Rhizobium</taxon>
    </lineage>
</organism>
<accession>A0A6L9UG55</accession>
<dbReference type="EMBL" id="WUEY01000051">
    <property type="protein sequence ID" value="NEI75003.1"/>
    <property type="molecule type" value="Genomic_DNA"/>
</dbReference>
<comment type="caution">
    <text evidence="1">The sequence shown here is derived from an EMBL/GenBank/DDBJ whole genome shotgun (WGS) entry which is preliminary data.</text>
</comment>
<proteinExistence type="predicted"/>
<reference evidence="1 2" key="1">
    <citation type="submission" date="2019-12" db="EMBL/GenBank/DDBJ databases">
        <title>Rhizobium genotypes associated with high levels of biological nitrogen fixation by grain legumes in a temperate-maritime cropping system.</title>
        <authorList>
            <person name="Maluk M."/>
            <person name="Francesc Ferrando Molina F."/>
            <person name="Lopez Del Egido L."/>
            <person name="Lafos M."/>
            <person name="Langarica-Fuentes A."/>
            <person name="Gebre Yohannes G."/>
            <person name="Young M.W."/>
            <person name="Martin P."/>
            <person name="Gantlett R."/>
            <person name="Kenicer G."/>
            <person name="Hawes C."/>
            <person name="Begg G.S."/>
            <person name="Quilliam R.S."/>
            <person name="Squire G.R."/>
            <person name="Poole P.S."/>
            <person name="Young P.W."/>
            <person name="Iannetta P.M."/>
            <person name="James E.K."/>
        </authorList>
    </citation>
    <scope>NUCLEOTIDE SEQUENCE [LARGE SCALE GENOMIC DNA]</scope>
    <source>
        <strain evidence="1 2">JHI1118</strain>
    </source>
</reference>
<dbReference type="Proteomes" id="UP000483035">
    <property type="component" value="Unassembled WGS sequence"/>
</dbReference>
<name>A0A6L9UG55_9HYPH</name>
<evidence type="ECO:0000313" key="2">
    <source>
        <dbReference type="Proteomes" id="UP000483035"/>
    </source>
</evidence>
<evidence type="ECO:0000313" key="1">
    <source>
        <dbReference type="EMBL" id="NEI75003.1"/>
    </source>
</evidence>
<gene>
    <name evidence="1" type="ORF">GR212_36345</name>
</gene>